<feature type="transmembrane region" description="Helical" evidence="1">
    <location>
        <begin position="12"/>
        <end position="45"/>
    </location>
</feature>
<gene>
    <name evidence="3" type="ORF">J5W02_01185</name>
</gene>
<feature type="transmembrane region" description="Helical" evidence="1">
    <location>
        <begin position="165"/>
        <end position="180"/>
    </location>
</feature>
<feature type="transmembrane region" description="Helical" evidence="1">
    <location>
        <begin position="415"/>
        <end position="431"/>
    </location>
</feature>
<feature type="transmembrane region" description="Helical" evidence="1">
    <location>
        <begin position="109"/>
        <end position="135"/>
    </location>
</feature>
<reference evidence="3 4" key="1">
    <citation type="submission" date="2021-03" db="EMBL/GenBank/DDBJ databases">
        <title>Caproiciproducens sp. nov. isolated from feces of cow.</title>
        <authorList>
            <person name="Choi J.-Y."/>
        </authorList>
    </citation>
    <scope>NUCLEOTIDE SEQUENCE [LARGE SCALE GENOMIC DNA]</scope>
    <source>
        <strain evidence="3 4">AGMB10547</strain>
    </source>
</reference>
<name>A0ABS7DJZ7_9FIRM</name>
<evidence type="ECO:0000313" key="4">
    <source>
        <dbReference type="Proteomes" id="UP000719942"/>
    </source>
</evidence>
<evidence type="ECO:0000256" key="1">
    <source>
        <dbReference type="SAM" id="Phobius"/>
    </source>
</evidence>
<dbReference type="PANTHER" id="PTHR35342:SF5">
    <property type="entry name" value="TRICARBOXYLIC TRANSPORT PROTEIN"/>
    <property type="match status" value="1"/>
</dbReference>
<feature type="transmembrane region" description="Helical" evidence="1">
    <location>
        <begin position="141"/>
        <end position="158"/>
    </location>
</feature>
<keyword evidence="4" id="KW-1185">Reference proteome</keyword>
<dbReference type="PANTHER" id="PTHR35342">
    <property type="entry name" value="TRICARBOXYLIC TRANSPORT PROTEIN"/>
    <property type="match status" value="1"/>
</dbReference>
<feature type="transmembrane region" description="Helical" evidence="1">
    <location>
        <begin position="200"/>
        <end position="219"/>
    </location>
</feature>
<feature type="transmembrane region" description="Helical" evidence="1">
    <location>
        <begin position="389"/>
        <end position="409"/>
    </location>
</feature>
<sequence length="507" mass="53415">MQLISGFISIFHPLTLALIVGGVIAGIIFGAIPGISAFTALAIMMPLTFAMDPINGISFLIAVYVGGVSGGLISAILLGIPGTPSSIATCFDGYPMAQKGEAKKAMGIGVLYSFLGGTFSAIVLVFLGPLIAMVALQFSPYEYFAVILFALTTVSSLAEGDLVRGLLSCLLGVSLAFVGMDKLSAYTRFTMGINDLGNGFSLVPLLIGVFAVSQIMGAAKNRCKEKEKQENVQEKVEQRKVKGFGISMREFIDEGYNAISSALIGLVIGILPGIGGNVSNLVSYAYVKKHSKHPEKFGTGIMSGIVASETSNNAAVGGALIILLTLGIPGDNATSMILAGFQLHGLAPGPLLFSTGSALIYGIFAAFILANVVMLITEFYGLPIFAKVLSIRTEILMPMVIAACFVGSFSSNSRIFDILVMVIFGFIGYIMKKFKLPLAPMVVGFILAPLLEENLRRSLMRTGGSIMPILASPLADVFLILTVVMVVLAIRGEIKDSKKKDTAEATA</sequence>
<protein>
    <submittedName>
        <fullName evidence="3">Tripartite tricarboxylate transporter permease</fullName>
    </submittedName>
</protein>
<dbReference type="InterPro" id="IPR002823">
    <property type="entry name" value="DUF112_TM"/>
</dbReference>
<feature type="transmembrane region" description="Helical" evidence="1">
    <location>
        <begin position="438"/>
        <end position="455"/>
    </location>
</feature>
<dbReference type="Proteomes" id="UP000719942">
    <property type="component" value="Unassembled WGS sequence"/>
</dbReference>
<accession>A0ABS7DJZ7</accession>
<dbReference type="EMBL" id="JAGFNZ010000001">
    <property type="protein sequence ID" value="MBW7571412.1"/>
    <property type="molecule type" value="Genomic_DNA"/>
</dbReference>
<feature type="transmembrane region" description="Helical" evidence="1">
    <location>
        <begin position="256"/>
        <end position="274"/>
    </location>
</feature>
<feature type="domain" description="DUF112" evidence="2">
    <location>
        <begin position="16"/>
        <end position="442"/>
    </location>
</feature>
<feature type="transmembrane region" description="Helical" evidence="1">
    <location>
        <begin position="467"/>
        <end position="490"/>
    </location>
</feature>
<feature type="transmembrane region" description="Helical" evidence="1">
    <location>
        <begin position="358"/>
        <end position="377"/>
    </location>
</feature>
<dbReference type="PRINTS" id="PR00173">
    <property type="entry name" value="EDTRNSPORT"/>
</dbReference>
<feature type="transmembrane region" description="Helical" evidence="1">
    <location>
        <begin position="57"/>
        <end position="78"/>
    </location>
</feature>
<organism evidence="3 4">
    <name type="scientific">Caproiciproducens faecalis</name>
    <dbReference type="NCBI Taxonomy" id="2820301"/>
    <lineage>
        <taxon>Bacteria</taxon>
        <taxon>Bacillati</taxon>
        <taxon>Bacillota</taxon>
        <taxon>Clostridia</taxon>
        <taxon>Eubacteriales</taxon>
        <taxon>Acutalibacteraceae</taxon>
        <taxon>Caproiciproducens</taxon>
    </lineage>
</organism>
<dbReference type="Pfam" id="PF01970">
    <property type="entry name" value="TctA"/>
    <property type="match status" value="1"/>
</dbReference>
<proteinExistence type="predicted"/>
<evidence type="ECO:0000313" key="3">
    <source>
        <dbReference type="EMBL" id="MBW7571412.1"/>
    </source>
</evidence>
<keyword evidence="1" id="KW-0472">Membrane</keyword>
<comment type="caution">
    <text evidence="3">The sequence shown here is derived from an EMBL/GenBank/DDBJ whole genome shotgun (WGS) entry which is preliminary data.</text>
</comment>
<keyword evidence="1" id="KW-1133">Transmembrane helix</keyword>
<keyword evidence="1" id="KW-0812">Transmembrane</keyword>
<evidence type="ECO:0000259" key="2">
    <source>
        <dbReference type="Pfam" id="PF01970"/>
    </source>
</evidence>
<dbReference type="RefSeq" id="WP_219963825.1">
    <property type="nucleotide sequence ID" value="NZ_JAGFNZ010000001.1"/>
</dbReference>